<dbReference type="Pfam" id="PF00089">
    <property type="entry name" value="Trypsin"/>
    <property type="match status" value="1"/>
</dbReference>
<dbReference type="SUPFAM" id="SSF50494">
    <property type="entry name" value="Trypsin-like serine proteases"/>
    <property type="match status" value="1"/>
</dbReference>
<evidence type="ECO:0000256" key="2">
    <source>
        <dbReference type="ARBA" id="ARBA00022525"/>
    </source>
</evidence>
<protein>
    <recommendedName>
        <fullName evidence="9">Peptidase S1 domain-containing protein</fullName>
    </recommendedName>
</protein>
<dbReference type="InterPro" id="IPR043504">
    <property type="entry name" value="Peptidase_S1_PA_chymotrypsin"/>
</dbReference>
<accession>A0ABD1D3B4</accession>
<dbReference type="Proteomes" id="UP001562425">
    <property type="component" value="Unassembled WGS sequence"/>
</dbReference>
<dbReference type="CDD" id="cd00190">
    <property type="entry name" value="Tryp_SPc"/>
    <property type="match status" value="1"/>
</dbReference>
<dbReference type="InterPro" id="IPR001314">
    <property type="entry name" value="Peptidase_S1A"/>
</dbReference>
<dbReference type="FunFam" id="2.40.10.10:FF:000068">
    <property type="entry name" value="transmembrane protease serine 2"/>
    <property type="match status" value="1"/>
</dbReference>
<evidence type="ECO:0000256" key="6">
    <source>
        <dbReference type="ARBA" id="ARBA00023157"/>
    </source>
</evidence>
<dbReference type="InterPro" id="IPR001254">
    <property type="entry name" value="Trypsin_dom"/>
</dbReference>
<evidence type="ECO:0000256" key="4">
    <source>
        <dbReference type="ARBA" id="ARBA00022801"/>
    </source>
</evidence>
<keyword evidence="11" id="KW-1185">Reference proteome</keyword>
<keyword evidence="6" id="KW-1015">Disulfide bond</keyword>
<dbReference type="InterPro" id="IPR050127">
    <property type="entry name" value="Serine_Proteases_S1"/>
</dbReference>
<dbReference type="InterPro" id="IPR009003">
    <property type="entry name" value="Peptidase_S1_PA"/>
</dbReference>
<dbReference type="Gene3D" id="2.40.10.10">
    <property type="entry name" value="Trypsin-like serine proteases"/>
    <property type="match status" value="1"/>
</dbReference>
<organism evidence="10 11">
    <name type="scientific">Culex pipiens pipiens</name>
    <name type="common">Northern house mosquito</name>
    <dbReference type="NCBI Taxonomy" id="38569"/>
    <lineage>
        <taxon>Eukaryota</taxon>
        <taxon>Metazoa</taxon>
        <taxon>Ecdysozoa</taxon>
        <taxon>Arthropoda</taxon>
        <taxon>Hexapoda</taxon>
        <taxon>Insecta</taxon>
        <taxon>Pterygota</taxon>
        <taxon>Neoptera</taxon>
        <taxon>Endopterygota</taxon>
        <taxon>Diptera</taxon>
        <taxon>Nematocera</taxon>
        <taxon>Culicoidea</taxon>
        <taxon>Culicidae</taxon>
        <taxon>Culicinae</taxon>
        <taxon>Culicini</taxon>
        <taxon>Culex</taxon>
        <taxon>Culex</taxon>
    </lineage>
</organism>
<dbReference type="GO" id="GO:0008236">
    <property type="term" value="F:serine-type peptidase activity"/>
    <property type="evidence" value="ECO:0007669"/>
    <property type="project" value="UniProtKB-KW"/>
</dbReference>
<dbReference type="PANTHER" id="PTHR24264">
    <property type="entry name" value="TRYPSIN-RELATED"/>
    <property type="match status" value="1"/>
</dbReference>
<comment type="caution">
    <text evidence="10">The sequence shown here is derived from an EMBL/GenBank/DDBJ whole genome shotgun (WGS) entry which is preliminary data.</text>
</comment>
<evidence type="ECO:0000256" key="5">
    <source>
        <dbReference type="ARBA" id="ARBA00022825"/>
    </source>
</evidence>
<feature type="signal peptide" evidence="8">
    <location>
        <begin position="1"/>
        <end position="17"/>
    </location>
</feature>
<evidence type="ECO:0000256" key="8">
    <source>
        <dbReference type="SAM" id="SignalP"/>
    </source>
</evidence>
<keyword evidence="3" id="KW-0645">Protease</keyword>
<keyword evidence="8" id="KW-0732">Signal</keyword>
<evidence type="ECO:0000256" key="1">
    <source>
        <dbReference type="ARBA" id="ARBA00004613"/>
    </source>
</evidence>
<feature type="domain" description="Peptidase S1" evidence="9">
    <location>
        <begin position="26"/>
        <end position="262"/>
    </location>
</feature>
<dbReference type="PANTHER" id="PTHR24264:SF65">
    <property type="entry name" value="SRCR DOMAIN-CONTAINING PROTEIN"/>
    <property type="match status" value="1"/>
</dbReference>
<dbReference type="EMBL" id="JBEHCU010007838">
    <property type="protein sequence ID" value="KAL1391561.1"/>
    <property type="molecule type" value="Genomic_DNA"/>
</dbReference>
<evidence type="ECO:0000313" key="11">
    <source>
        <dbReference type="Proteomes" id="UP001562425"/>
    </source>
</evidence>
<dbReference type="AlphaFoldDB" id="A0ABD1D3B4"/>
<proteinExistence type="inferred from homology"/>
<reference evidence="10 11" key="1">
    <citation type="submission" date="2024-05" db="EMBL/GenBank/DDBJ databases">
        <title>Culex pipiens pipiens assembly and annotation.</title>
        <authorList>
            <person name="Alout H."/>
            <person name="Durand T."/>
        </authorList>
    </citation>
    <scope>NUCLEOTIDE SEQUENCE [LARGE SCALE GENOMIC DNA]</scope>
    <source>
        <strain evidence="10">HA-2024</strain>
        <tissue evidence="10">Whole body</tissue>
    </source>
</reference>
<evidence type="ECO:0000256" key="7">
    <source>
        <dbReference type="ARBA" id="ARBA00024195"/>
    </source>
</evidence>
<keyword evidence="4" id="KW-0378">Hydrolase</keyword>
<dbReference type="PRINTS" id="PR00722">
    <property type="entry name" value="CHYMOTRYPSIN"/>
</dbReference>
<evidence type="ECO:0000259" key="9">
    <source>
        <dbReference type="PROSITE" id="PS50240"/>
    </source>
</evidence>
<dbReference type="GO" id="GO:0005576">
    <property type="term" value="C:extracellular region"/>
    <property type="evidence" value="ECO:0007669"/>
    <property type="project" value="UniProtKB-SubCell"/>
</dbReference>
<keyword evidence="2" id="KW-0964">Secreted</keyword>
<evidence type="ECO:0000313" key="10">
    <source>
        <dbReference type="EMBL" id="KAL1391561.1"/>
    </source>
</evidence>
<dbReference type="GO" id="GO:0006508">
    <property type="term" value="P:proteolysis"/>
    <property type="evidence" value="ECO:0007669"/>
    <property type="project" value="UniProtKB-KW"/>
</dbReference>
<name>A0ABD1D3B4_CULPP</name>
<feature type="chain" id="PRO_5044745950" description="Peptidase S1 domain-containing protein" evidence="8">
    <location>
        <begin position="18"/>
        <end position="276"/>
    </location>
</feature>
<sequence length="276" mass="29736">MKLFVFALLALATVAFASEEAPAGRLAGGTITLPGQHPSVVSIDSPYNLHCGGTIINLQHVLTAAWCVMHPTTFTLINPFWLRVIAGDVNLVPTSIRREVRSVTHLFVHPNYNRLSGNNDLAVMRVNTPFPEFHNTIEPAIFNTRVLADNTQCQYIGWGAPTNAANAPLNPAQRMIQVPTLAPAQCNVANVHNNRVLSTMICAGSIPANANTVCQGNIGGGLFCNGQLTGVLSFGLACGAANQPGVYIDVRQYRQWIDTQFTRTDSPPPGWAPIPM</sequence>
<comment type="subcellular location">
    <subcellularLocation>
        <location evidence="1">Secreted</location>
    </subcellularLocation>
</comment>
<dbReference type="PROSITE" id="PS50240">
    <property type="entry name" value="TRYPSIN_DOM"/>
    <property type="match status" value="1"/>
</dbReference>
<keyword evidence="5" id="KW-0720">Serine protease</keyword>
<evidence type="ECO:0000256" key="3">
    <source>
        <dbReference type="ARBA" id="ARBA00022670"/>
    </source>
</evidence>
<gene>
    <name evidence="10" type="ORF">pipiens_003139</name>
</gene>
<dbReference type="SMART" id="SM00020">
    <property type="entry name" value="Tryp_SPc"/>
    <property type="match status" value="1"/>
</dbReference>
<comment type="similarity">
    <text evidence="7">Belongs to the peptidase S1 family. CLIP subfamily.</text>
</comment>